<organism evidence="2 5">
    <name type="scientific">Phytophthora fragariae</name>
    <dbReference type="NCBI Taxonomy" id="53985"/>
    <lineage>
        <taxon>Eukaryota</taxon>
        <taxon>Sar</taxon>
        <taxon>Stramenopiles</taxon>
        <taxon>Oomycota</taxon>
        <taxon>Peronosporomycetes</taxon>
        <taxon>Peronosporales</taxon>
        <taxon>Peronosporaceae</taxon>
        <taxon>Phytophthora</taxon>
    </lineage>
</organism>
<protein>
    <submittedName>
        <fullName evidence="2">Uncharacterized protein</fullName>
    </submittedName>
</protein>
<proteinExistence type="predicted"/>
<gene>
    <name evidence="3" type="ORF">PF001_g33051</name>
    <name evidence="2" type="ORF">PF002_g23319</name>
</gene>
<comment type="caution">
    <text evidence="2">The sequence shown here is derived from an EMBL/GenBank/DDBJ whole genome shotgun (WGS) entry which is preliminary data.</text>
</comment>
<reference evidence="4 5" key="1">
    <citation type="submission" date="2018-08" db="EMBL/GenBank/DDBJ databases">
        <title>Genomic investigation of the strawberry pathogen Phytophthora fragariae indicates pathogenicity is determined by transcriptional variation in three key races.</title>
        <authorList>
            <person name="Adams T.M."/>
            <person name="Armitage A.D."/>
            <person name="Sobczyk M.K."/>
            <person name="Bates H.J."/>
            <person name="Dunwell J.M."/>
            <person name="Nellist C.F."/>
            <person name="Harrison R.J."/>
        </authorList>
    </citation>
    <scope>NUCLEOTIDE SEQUENCE [LARGE SCALE GENOMIC DNA]</scope>
    <source>
        <strain evidence="3 4">A4</strain>
        <strain evidence="2 5">BC-1</strain>
    </source>
</reference>
<feature type="region of interest" description="Disordered" evidence="1">
    <location>
        <begin position="25"/>
        <end position="52"/>
    </location>
</feature>
<sequence length="138" mass="14832">MLVRCHPSQSNTLVSRIKGKTTATITQARAAKTSVRRPRSLPAAVQRRSTSRGRCDSVEMNELDWGATISPLARNASEVNCDSDIADMDCAASSLLTEDDAIAVHSDGLSYVLSDSHLDMNITVDIDVALDADAFLPL</sequence>
<evidence type="ECO:0000256" key="1">
    <source>
        <dbReference type="SAM" id="MobiDB-lite"/>
    </source>
</evidence>
<accession>A0A6A3X575</accession>
<dbReference type="Proteomes" id="UP000440367">
    <property type="component" value="Unassembled WGS sequence"/>
</dbReference>
<dbReference type="EMBL" id="QXGD01001991">
    <property type="protein sequence ID" value="KAE9195453.1"/>
    <property type="molecule type" value="Genomic_DNA"/>
</dbReference>
<name>A0A6A3X575_9STRA</name>
<dbReference type="Proteomes" id="UP000437068">
    <property type="component" value="Unassembled WGS sequence"/>
</dbReference>
<dbReference type="AlphaFoldDB" id="A0A6A3X575"/>
<evidence type="ECO:0000313" key="3">
    <source>
        <dbReference type="EMBL" id="KAE9259405.1"/>
    </source>
</evidence>
<evidence type="ECO:0000313" key="5">
    <source>
        <dbReference type="Proteomes" id="UP000440367"/>
    </source>
</evidence>
<evidence type="ECO:0000313" key="2">
    <source>
        <dbReference type="EMBL" id="KAE9195453.1"/>
    </source>
</evidence>
<dbReference type="EMBL" id="QXGE01010804">
    <property type="protein sequence ID" value="KAE9259405.1"/>
    <property type="molecule type" value="Genomic_DNA"/>
</dbReference>
<evidence type="ECO:0000313" key="4">
    <source>
        <dbReference type="Proteomes" id="UP000437068"/>
    </source>
</evidence>